<protein>
    <submittedName>
        <fullName evidence="1">Uncharacterized protein</fullName>
    </submittedName>
</protein>
<sequence>MLKVSSCYQSGSVSSATVALRHVIGGFRPGSL</sequence>
<dbReference type="AlphaFoldDB" id="A0A0E9XUJ2"/>
<dbReference type="EMBL" id="GBXM01002486">
    <property type="protein sequence ID" value="JAI06092.1"/>
    <property type="molecule type" value="Transcribed_RNA"/>
</dbReference>
<evidence type="ECO:0000313" key="1">
    <source>
        <dbReference type="EMBL" id="JAI06092.1"/>
    </source>
</evidence>
<reference evidence="1" key="2">
    <citation type="journal article" date="2015" name="Fish Shellfish Immunol.">
        <title>Early steps in the European eel (Anguilla anguilla)-Vibrio vulnificus interaction in the gills: Role of the RtxA13 toxin.</title>
        <authorList>
            <person name="Callol A."/>
            <person name="Pajuelo D."/>
            <person name="Ebbesson L."/>
            <person name="Teles M."/>
            <person name="MacKenzie S."/>
            <person name="Amaro C."/>
        </authorList>
    </citation>
    <scope>NUCLEOTIDE SEQUENCE</scope>
</reference>
<organism evidence="1">
    <name type="scientific">Anguilla anguilla</name>
    <name type="common">European freshwater eel</name>
    <name type="synonym">Muraena anguilla</name>
    <dbReference type="NCBI Taxonomy" id="7936"/>
    <lineage>
        <taxon>Eukaryota</taxon>
        <taxon>Metazoa</taxon>
        <taxon>Chordata</taxon>
        <taxon>Craniata</taxon>
        <taxon>Vertebrata</taxon>
        <taxon>Euteleostomi</taxon>
        <taxon>Actinopterygii</taxon>
        <taxon>Neopterygii</taxon>
        <taxon>Teleostei</taxon>
        <taxon>Anguilliformes</taxon>
        <taxon>Anguillidae</taxon>
        <taxon>Anguilla</taxon>
    </lineage>
</organism>
<accession>A0A0E9XUJ2</accession>
<proteinExistence type="predicted"/>
<name>A0A0E9XUJ2_ANGAN</name>
<reference evidence="1" key="1">
    <citation type="submission" date="2014-11" db="EMBL/GenBank/DDBJ databases">
        <authorList>
            <person name="Amaro Gonzalez C."/>
        </authorList>
    </citation>
    <scope>NUCLEOTIDE SEQUENCE</scope>
</reference>